<dbReference type="EMBL" id="BPLF01000005">
    <property type="protein sequence ID" value="GIX65654.1"/>
    <property type="molecule type" value="Genomic_DNA"/>
</dbReference>
<evidence type="ECO:0000313" key="1">
    <source>
        <dbReference type="EMBL" id="GIX65654.1"/>
    </source>
</evidence>
<protein>
    <submittedName>
        <fullName evidence="1">Pyroglutamyl-peptidase I</fullName>
    </submittedName>
</protein>
<evidence type="ECO:0000313" key="2">
    <source>
        <dbReference type="Proteomes" id="UP001497744"/>
    </source>
</evidence>
<dbReference type="GeneID" id="94197135"/>
<proteinExistence type="predicted"/>
<name>A0AAV4M4A9_BABCB</name>
<organism evidence="1 2">
    <name type="scientific">Babesia caballi</name>
    <dbReference type="NCBI Taxonomy" id="5871"/>
    <lineage>
        <taxon>Eukaryota</taxon>
        <taxon>Sar</taxon>
        <taxon>Alveolata</taxon>
        <taxon>Apicomplexa</taxon>
        <taxon>Aconoidasida</taxon>
        <taxon>Piroplasmida</taxon>
        <taxon>Babesiidae</taxon>
        <taxon>Babesia</taxon>
    </lineage>
</organism>
<dbReference type="Proteomes" id="UP001497744">
    <property type="component" value="Unassembled WGS sequence"/>
</dbReference>
<keyword evidence="2" id="KW-1185">Reference proteome</keyword>
<reference evidence="1 2" key="1">
    <citation type="submission" date="2021-06" db="EMBL/GenBank/DDBJ databases">
        <title>Genome sequence of Babesia caballi.</title>
        <authorList>
            <person name="Yamagishi J."/>
            <person name="Kidaka T."/>
            <person name="Ochi A."/>
        </authorList>
    </citation>
    <scope>NUCLEOTIDE SEQUENCE [LARGE SCALE GENOMIC DNA]</scope>
    <source>
        <strain evidence="1">USDA-D6B2</strain>
    </source>
</reference>
<comment type="caution">
    <text evidence="1">The sequence shown here is derived from an EMBL/GenBank/DDBJ whole genome shotgun (WGS) entry which is preliminary data.</text>
</comment>
<sequence>MESHLAVVEAGEVDQRQILSVGLDPGAHLARSDVDPAPVLLPEHRSGQRLLGLEVDEVHAAERLLHGAGACGADVVAEANAGAEVATTVADGHNHAQKIHAALLGHGAHAPPLEDAGPQVLKLQGGVDSFAGAHVIVALRIELRAGGNLVVYAAIGHGARADVCLELQFLLDHAVEDAVVAPDRLAAGDRAKLASVGGDNGLQVAL</sequence>
<dbReference type="RefSeq" id="XP_067717723.1">
    <property type="nucleotide sequence ID" value="XM_067861622.1"/>
</dbReference>
<accession>A0AAV4M4A9</accession>
<dbReference type="AlphaFoldDB" id="A0AAV4M4A9"/>
<gene>
    <name evidence="1" type="ORF">BcabD6B2_50890</name>
</gene>